<evidence type="ECO:0000313" key="1">
    <source>
        <dbReference type="EMBL" id="KAK2825386.1"/>
    </source>
</evidence>
<proteinExistence type="predicted"/>
<dbReference type="AlphaFoldDB" id="A0AA88LW82"/>
<protein>
    <submittedName>
        <fullName evidence="1">Uncharacterized protein</fullName>
    </submittedName>
</protein>
<dbReference type="Proteomes" id="UP001187315">
    <property type="component" value="Unassembled WGS sequence"/>
</dbReference>
<accession>A0AA88LW82</accession>
<gene>
    <name evidence="1" type="ORF">Q7C36_019313</name>
</gene>
<keyword evidence="2" id="KW-1185">Reference proteome</keyword>
<organism evidence="1 2">
    <name type="scientific">Tachysurus vachellii</name>
    <name type="common">Darkbarbel catfish</name>
    <name type="synonym">Pelteobagrus vachellii</name>
    <dbReference type="NCBI Taxonomy" id="175792"/>
    <lineage>
        <taxon>Eukaryota</taxon>
        <taxon>Metazoa</taxon>
        <taxon>Chordata</taxon>
        <taxon>Craniata</taxon>
        <taxon>Vertebrata</taxon>
        <taxon>Euteleostomi</taxon>
        <taxon>Actinopterygii</taxon>
        <taxon>Neopterygii</taxon>
        <taxon>Teleostei</taxon>
        <taxon>Ostariophysi</taxon>
        <taxon>Siluriformes</taxon>
        <taxon>Bagridae</taxon>
        <taxon>Tachysurus</taxon>
    </lineage>
</organism>
<evidence type="ECO:0000313" key="2">
    <source>
        <dbReference type="Proteomes" id="UP001187315"/>
    </source>
</evidence>
<reference evidence="1" key="1">
    <citation type="submission" date="2023-08" db="EMBL/GenBank/DDBJ databases">
        <title>Pelteobagrus vachellii genome.</title>
        <authorList>
            <person name="Liu H."/>
        </authorList>
    </citation>
    <scope>NUCLEOTIDE SEQUENCE</scope>
    <source>
        <strain evidence="1">PRFRI_2022a</strain>
        <tissue evidence="1">Muscle</tissue>
    </source>
</reference>
<sequence length="137" mass="14967">MCSSTEERTGMMSVYKPELAHCKERAQHVAVRSSGFVARAEQNVCEQRKDQTVVQLCSHSLVTPPFLTVPLPAQLRPMDLSQDSGGREAWLNVALPSLSQRPHSALSEQSQSPLISDPINKMYSDSIKQPGCCAGGQ</sequence>
<name>A0AA88LW82_TACVA</name>
<dbReference type="EMBL" id="JAVHJS010000020">
    <property type="protein sequence ID" value="KAK2825386.1"/>
    <property type="molecule type" value="Genomic_DNA"/>
</dbReference>
<comment type="caution">
    <text evidence="1">The sequence shown here is derived from an EMBL/GenBank/DDBJ whole genome shotgun (WGS) entry which is preliminary data.</text>
</comment>